<accession>A0A4C1W6M9</accession>
<evidence type="ECO:0000313" key="2">
    <source>
        <dbReference type="Proteomes" id="UP000299102"/>
    </source>
</evidence>
<protein>
    <submittedName>
        <fullName evidence="1">Uncharacterized protein</fullName>
    </submittedName>
</protein>
<dbReference type="Proteomes" id="UP000299102">
    <property type="component" value="Unassembled WGS sequence"/>
</dbReference>
<dbReference type="EMBL" id="BGZK01000488">
    <property type="protein sequence ID" value="GBP46673.1"/>
    <property type="molecule type" value="Genomic_DNA"/>
</dbReference>
<keyword evidence="2" id="KW-1185">Reference proteome</keyword>
<sequence length="148" mass="16761">MQGEHFCLEYCVEGLESICGVPRFHLVPPFRQSRTNFTFDFATVGINVRPDYCESVQRCQIQVLHTLELELGSVRRMRQFAEFHGALELPVGTYVSKVFRALPCITRLLPSHLCLEGAASRGSDYSTSTQTLPTRRVIKAETRGLRDP</sequence>
<dbReference type="AlphaFoldDB" id="A0A4C1W6M9"/>
<evidence type="ECO:0000313" key="1">
    <source>
        <dbReference type="EMBL" id="GBP46673.1"/>
    </source>
</evidence>
<name>A0A4C1W6M9_EUMVA</name>
<proteinExistence type="predicted"/>
<gene>
    <name evidence="1" type="ORF">EVAR_86925_1</name>
</gene>
<reference evidence="1 2" key="1">
    <citation type="journal article" date="2019" name="Commun. Biol.">
        <title>The bagworm genome reveals a unique fibroin gene that provides high tensile strength.</title>
        <authorList>
            <person name="Kono N."/>
            <person name="Nakamura H."/>
            <person name="Ohtoshi R."/>
            <person name="Tomita M."/>
            <person name="Numata K."/>
            <person name="Arakawa K."/>
        </authorList>
    </citation>
    <scope>NUCLEOTIDE SEQUENCE [LARGE SCALE GENOMIC DNA]</scope>
</reference>
<comment type="caution">
    <text evidence="1">The sequence shown here is derived from an EMBL/GenBank/DDBJ whole genome shotgun (WGS) entry which is preliminary data.</text>
</comment>
<organism evidence="1 2">
    <name type="scientific">Eumeta variegata</name>
    <name type="common">Bagworm moth</name>
    <name type="synonym">Eumeta japonica</name>
    <dbReference type="NCBI Taxonomy" id="151549"/>
    <lineage>
        <taxon>Eukaryota</taxon>
        <taxon>Metazoa</taxon>
        <taxon>Ecdysozoa</taxon>
        <taxon>Arthropoda</taxon>
        <taxon>Hexapoda</taxon>
        <taxon>Insecta</taxon>
        <taxon>Pterygota</taxon>
        <taxon>Neoptera</taxon>
        <taxon>Endopterygota</taxon>
        <taxon>Lepidoptera</taxon>
        <taxon>Glossata</taxon>
        <taxon>Ditrysia</taxon>
        <taxon>Tineoidea</taxon>
        <taxon>Psychidae</taxon>
        <taxon>Oiketicinae</taxon>
        <taxon>Eumeta</taxon>
    </lineage>
</organism>